<dbReference type="AlphaFoldDB" id="A0A127PWI5"/>
<organism evidence="1 2">
    <name type="scientific">Collimonas arenae</name>
    <dbReference type="NCBI Taxonomy" id="279058"/>
    <lineage>
        <taxon>Bacteria</taxon>
        <taxon>Pseudomonadati</taxon>
        <taxon>Pseudomonadota</taxon>
        <taxon>Betaproteobacteria</taxon>
        <taxon>Burkholderiales</taxon>
        <taxon>Oxalobacteraceae</taxon>
        <taxon>Collimonas</taxon>
    </lineage>
</organism>
<protein>
    <submittedName>
        <fullName evidence="1">Uncharacterized protein</fullName>
    </submittedName>
</protein>
<name>A0A127PWI5_9BURK</name>
<evidence type="ECO:0000313" key="2">
    <source>
        <dbReference type="Proteomes" id="UP000071778"/>
    </source>
</evidence>
<dbReference type="EMBL" id="CP013235">
    <property type="protein sequence ID" value="AMP11989.1"/>
    <property type="molecule type" value="Genomic_DNA"/>
</dbReference>
<dbReference type="PATRIC" id="fig|279058.17.peg.4662"/>
<accession>A0A127PWI5</accession>
<dbReference type="Proteomes" id="UP000071778">
    <property type="component" value="Chromosome"/>
</dbReference>
<reference evidence="1 2" key="1">
    <citation type="submission" date="2015-11" db="EMBL/GenBank/DDBJ databases">
        <title>Exploring the genomic traits of fungus-feeding bacterial genus Collimonas.</title>
        <authorList>
            <person name="Song C."/>
            <person name="Schmidt R."/>
            <person name="de Jager V."/>
            <person name="Krzyzanowska D."/>
            <person name="Jongedijk E."/>
            <person name="Cankar K."/>
            <person name="Beekwilder J."/>
            <person name="van Veen A."/>
            <person name="de Boer W."/>
            <person name="van Veen J.A."/>
            <person name="Garbeva P."/>
        </authorList>
    </citation>
    <scope>NUCLEOTIDE SEQUENCE [LARGE SCALE GENOMIC DNA]</scope>
    <source>
        <strain evidence="1 2">Ter282</strain>
    </source>
</reference>
<evidence type="ECO:0000313" key="1">
    <source>
        <dbReference type="EMBL" id="AMP11989.1"/>
    </source>
</evidence>
<proteinExistence type="predicted"/>
<gene>
    <name evidence="1" type="ORF">CAter282_4329</name>
</gene>
<sequence>MEEDAAYDRDCEERREFREWVLQMKAQNWLINGVPIVL</sequence>
<keyword evidence="2" id="KW-1185">Reference proteome</keyword>